<dbReference type="AlphaFoldDB" id="A0A1R4HW82"/>
<keyword evidence="3" id="KW-0238">DNA-binding</keyword>
<dbReference type="GO" id="GO:0003700">
    <property type="term" value="F:DNA-binding transcription factor activity"/>
    <property type="evidence" value="ECO:0007669"/>
    <property type="project" value="InterPro"/>
</dbReference>
<sequence length="292" mass="33049">MALPLRAIMAFHATARTGSMIQASQAIGVTPSAISQQIQILENHVGTRLFSRESRNVVLTEAGARYFDMIHDEVEKIELATEHLRGHNSISVLNVRISPSFATKCVIPRITEFLASYPNIELRINATNELPDYSRENIDLEIRHGEGYWSGVYSEKLIDERMIPLCSPGFLDECSLSRFEVKDYALIYSVKNVKQWKDWFKVAGIDIDKPLKRTLFDRAYMSIETAVNGGGLAFESHVIAAREISEGTLICPVKDNPEIWQSSLWIACPESHLSRHKVQSFIVWIKSLLKDL</sequence>
<dbReference type="Gene3D" id="3.40.190.10">
    <property type="entry name" value="Periplasmic binding protein-like II"/>
    <property type="match status" value="2"/>
</dbReference>
<feature type="domain" description="HTH lysR-type" evidence="5">
    <location>
        <begin position="3"/>
        <end position="60"/>
    </location>
</feature>
<dbReference type="GO" id="GO:0043565">
    <property type="term" value="F:sequence-specific DNA binding"/>
    <property type="evidence" value="ECO:0007669"/>
    <property type="project" value="TreeGrafter"/>
</dbReference>
<dbReference type="Proteomes" id="UP000196331">
    <property type="component" value="Unassembled WGS sequence"/>
</dbReference>
<dbReference type="SUPFAM" id="SSF46785">
    <property type="entry name" value="Winged helix' DNA-binding domain"/>
    <property type="match status" value="1"/>
</dbReference>
<accession>A0A1R4HW82</accession>
<dbReference type="FunFam" id="1.10.10.10:FF:000001">
    <property type="entry name" value="LysR family transcriptional regulator"/>
    <property type="match status" value="1"/>
</dbReference>
<evidence type="ECO:0000259" key="5">
    <source>
        <dbReference type="PROSITE" id="PS50931"/>
    </source>
</evidence>
<dbReference type="Pfam" id="PF03466">
    <property type="entry name" value="LysR_substrate"/>
    <property type="match status" value="1"/>
</dbReference>
<dbReference type="InterPro" id="IPR036388">
    <property type="entry name" value="WH-like_DNA-bd_sf"/>
</dbReference>
<dbReference type="PANTHER" id="PTHR30537:SF26">
    <property type="entry name" value="GLYCINE CLEAVAGE SYSTEM TRANSCRIPTIONAL ACTIVATOR"/>
    <property type="match status" value="1"/>
</dbReference>
<dbReference type="InterPro" id="IPR036390">
    <property type="entry name" value="WH_DNA-bd_sf"/>
</dbReference>
<dbReference type="InterPro" id="IPR000847">
    <property type="entry name" value="LysR_HTH_N"/>
</dbReference>
<dbReference type="PANTHER" id="PTHR30537">
    <property type="entry name" value="HTH-TYPE TRANSCRIPTIONAL REGULATOR"/>
    <property type="match status" value="1"/>
</dbReference>
<dbReference type="Pfam" id="PF00126">
    <property type="entry name" value="HTH_1"/>
    <property type="match status" value="1"/>
</dbReference>
<keyword evidence="2" id="KW-0805">Transcription regulation</keyword>
<dbReference type="GO" id="GO:0006351">
    <property type="term" value="P:DNA-templated transcription"/>
    <property type="evidence" value="ECO:0007669"/>
    <property type="project" value="TreeGrafter"/>
</dbReference>
<evidence type="ECO:0000256" key="4">
    <source>
        <dbReference type="ARBA" id="ARBA00023163"/>
    </source>
</evidence>
<dbReference type="SUPFAM" id="SSF53850">
    <property type="entry name" value="Periplasmic binding protein-like II"/>
    <property type="match status" value="1"/>
</dbReference>
<dbReference type="CDD" id="cd08432">
    <property type="entry name" value="PBP2_GcdR_TrpI_HvrB_AmpR_like"/>
    <property type="match status" value="1"/>
</dbReference>
<name>A0A1R4HW82_9GAMM</name>
<dbReference type="RefSeq" id="WP_087107084.1">
    <property type="nucleotide sequence ID" value="NZ_FUKM01000021.1"/>
</dbReference>
<comment type="caution">
    <text evidence="6">The sequence shown here is derived from an EMBL/GenBank/DDBJ whole genome shotgun (WGS) entry which is preliminary data.</text>
</comment>
<reference evidence="6 7" key="1">
    <citation type="submission" date="2017-02" db="EMBL/GenBank/DDBJ databases">
        <authorList>
            <person name="Dridi B."/>
        </authorList>
    </citation>
    <scope>NUCLEOTIDE SEQUENCE [LARGE SCALE GENOMIC DNA]</scope>
    <source>
        <strain evidence="6 7">JB380</strain>
    </source>
</reference>
<evidence type="ECO:0000313" key="6">
    <source>
        <dbReference type="EMBL" id="SJN11423.1"/>
    </source>
</evidence>
<dbReference type="InterPro" id="IPR005119">
    <property type="entry name" value="LysR_subst-bd"/>
</dbReference>
<proteinExistence type="inferred from homology"/>
<evidence type="ECO:0000313" key="7">
    <source>
        <dbReference type="Proteomes" id="UP000196331"/>
    </source>
</evidence>
<dbReference type="Gene3D" id="1.10.10.10">
    <property type="entry name" value="Winged helix-like DNA-binding domain superfamily/Winged helix DNA-binding domain"/>
    <property type="match status" value="1"/>
</dbReference>
<keyword evidence="4" id="KW-0804">Transcription</keyword>
<evidence type="ECO:0000256" key="1">
    <source>
        <dbReference type="ARBA" id="ARBA00009437"/>
    </source>
</evidence>
<dbReference type="PROSITE" id="PS50931">
    <property type="entry name" value="HTH_LYSR"/>
    <property type="match status" value="1"/>
</dbReference>
<dbReference type="OrthoDB" id="6787458at2"/>
<evidence type="ECO:0000256" key="3">
    <source>
        <dbReference type="ARBA" id="ARBA00023125"/>
    </source>
</evidence>
<dbReference type="InterPro" id="IPR058163">
    <property type="entry name" value="LysR-type_TF_proteobact-type"/>
</dbReference>
<dbReference type="EMBL" id="FUKM01000021">
    <property type="protein sequence ID" value="SJN11423.1"/>
    <property type="molecule type" value="Genomic_DNA"/>
</dbReference>
<evidence type="ECO:0000256" key="2">
    <source>
        <dbReference type="ARBA" id="ARBA00023015"/>
    </source>
</evidence>
<comment type="similarity">
    <text evidence="1">Belongs to the LysR transcriptional regulatory family.</text>
</comment>
<protein>
    <submittedName>
        <fullName evidence="6">Transcriptional regulator, LysR family</fullName>
    </submittedName>
</protein>
<organism evidence="6 7">
    <name type="scientific">Halomonas citrativorans</name>
    <dbReference type="NCBI Taxonomy" id="2742612"/>
    <lineage>
        <taxon>Bacteria</taxon>
        <taxon>Pseudomonadati</taxon>
        <taxon>Pseudomonadota</taxon>
        <taxon>Gammaproteobacteria</taxon>
        <taxon>Oceanospirillales</taxon>
        <taxon>Halomonadaceae</taxon>
        <taxon>Halomonas</taxon>
    </lineage>
</organism>
<gene>
    <name evidence="6" type="ORF">CZ787_05875</name>
</gene>